<keyword evidence="4" id="KW-1185">Reference proteome</keyword>
<dbReference type="InterPro" id="IPR051311">
    <property type="entry name" value="DedA_domain"/>
</dbReference>
<reference evidence="3 4" key="1">
    <citation type="submission" date="2016-10" db="EMBL/GenBank/DDBJ databases">
        <authorList>
            <person name="Varghese N."/>
            <person name="Submissions S."/>
        </authorList>
    </citation>
    <scope>NUCLEOTIDE SEQUENCE [LARGE SCALE GENOMIC DNA]</scope>
    <source>
        <strain evidence="3 4">DSM 16392</strain>
    </source>
</reference>
<organism evidence="3 4">
    <name type="scientific">Pseudovibrio ascidiaceicola</name>
    <dbReference type="NCBI Taxonomy" id="285279"/>
    <lineage>
        <taxon>Bacteria</taxon>
        <taxon>Pseudomonadati</taxon>
        <taxon>Pseudomonadota</taxon>
        <taxon>Alphaproteobacteria</taxon>
        <taxon>Hyphomicrobiales</taxon>
        <taxon>Stappiaceae</taxon>
        <taxon>Pseudovibrio</taxon>
    </lineage>
</organism>
<proteinExistence type="predicted"/>
<protein>
    <submittedName>
        <fullName evidence="3">Membrane protein YqaA, SNARE-associated domain</fullName>
    </submittedName>
</protein>
<feature type="transmembrane region" description="Helical" evidence="1">
    <location>
        <begin position="105"/>
        <end position="130"/>
    </location>
</feature>
<feature type="transmembrane region" description="Helical" evidence="1">
    <location>
        <begin position="136"/>
        <end position="159"/>
    </location>
</feature>
<dbReference type="RefSeq" id="WP_093515908.1">
    <property type="nucleotide sequence ID" value="NZ_FOSK01000001.1"/>
</dbReference>
<evidence type="ECO:0000259" key="2">
    <source>
        <dbReference type="Pfam" id="PF09335"/>
    </source>
</evidence>
<keyword evidence="1" id="KW-0472">Membrane</keyword>
<accession>A0A1I3UWE5</accession>
<comment type="caution">
    <text evidence="3">The sequence shown here is derived from an EMBL/GenBank/DDBJ whole genome shotgun (WGS) entry which is preliminary data.</text>
</comment>
<evidence type="ECO:0000256" key="1">
    <source>
        <dbReference type="SAM" id="Phobius"/>
    </source>
</evidence>
<dbReference type="Proteomes" id="UP000199598">
    <property type="component" value="Unassembled WGS sequence"/>
</dbReference>
<keyword evidence="1" id="KW-1133">Transmembrane helix</keyword>
<dbReference type="PANTHER" id="PTHR42709">
    <property type="entry name" value="ALKALINE PHOSPHATASE LIKE PROTEIN"/>
    <property type="match status" value="1"/>
</dbReference>
<feature type="transmembrane region" description="Helical" evidence="1">
    <location>
        <begin position="52"/>
        <end position="78"/>
    </location>
</feature>
<dbReference type="Pfam" id="PF09335">
    <property type="entry name" value="VTT_dom"/>
    <property type="match status" value="1"/>
</dbReference>
<feature type="domain" description="VTT" evidence="2">
    <location>
        <begin position="52"/>
        <end position="157"/>
    </location>
</feature>
<dbReference type="InterPro" id="IPR032816">
    <property type="entry name" value="VTT_dom"/>
</dbReference>
<dbReference type="PANTHER" id="PTHR42709:SF11">
    <property type="entry name" value="DEDA FAMILY PROTEIN"/>
    <property type="match status" value="1"/>
</dbReference>
<sequence>MLRRLYDWTLSLAAGPRAPHALSAVAFAESSVFPLPPDLLLIPMCVSKRHRAWFYAALCTVASVLGGLLGYLIGAVLFEEVAKPILAFYGYMDKFDQFKQIFEDWGWWFVFIAGLTPFPYKVITIASGVFALNLPVFIVASIVSRGIRFFAVAGLLYLFGPAIRDFIEKRLALMFTVFVVLLVGGFALIKFL</sequence>
<evidence type="ECO:0000313" key="4">
    <source>
        <dbReference type="Proteomes" id="UP000199598"/>
    </source>
</evidence>
<keyword evidence="1" id="KW-0812">Transmembrane</keyword>
<dbReference type="EMBL" id="FOSK01000001">
    <property type="protein sequence ID" value="SFJ87202.1"/>
    <property type="molecule type" value="Genomic_DNA"/>
</dbReference>
<feature type="transmembrane region" description="Helical" evidence="1">
    <location>
        <begin position="171"/>
        <end position="189"/>
    </location>
</feature>
<gene>
    <name evidence="3" type="ORF">SAMN04488518_10163</name>
</gene>
<name>A0A1I3UWE5_9HYPH</name>
<evidence type="ECO:0000313" key="3">
    <source>
        <dbReference type="EMBL" id="SFJ87202.1"/>
    </source>
</evidence>